<accession>A0A0E0L0G1</accession>
<keyword evidence="3" id="KW-1185">Reference proteome</keyword>
<organism evidence="2">
    <name type="scientific">Oryza punctata</name>
    <name type="common">Red rice</name>
    <dbReference type="NCBI Taxonomy" id="4537"/>
    <lineage>
        <taxon>Eukaryota</taxon>
        <taxon>Viridiplantae</taxon>
        <taxon>Streptophyta</taxon>
        <taxon>Embryophyta</taxon>
        <taxon>Tracheophyta</taxon>
        <taxon>Spermatophyta</taxon>
        <taxon>Magnoliopsida</taxon>
        <taxon>Liliopsida</taxon>
        <taxon>Poales</taxon>
        <taxon>Poaceae</taxon>
        <taxon>BOP clade</taxon>
        <taxon>Oryzoideae</taxon>
        <taxon>Oryzeae</taxon>
        <taxon>Oryzinae</taxon>
        <taxon>Oryza</taxon>
    </lineage>
</organism>
<proteinExistence type="predicted"/>
<evidence type="ECO:0000313" key="3">
    <source>
        <dbReference type="Proteomes" id="UP000026962"/>
    </source>
</evidence>
<protein>
    <submittedName>
        <fullName evidence="2">Uncharacterized protein</fullName>
    </submittedName>
</protein>
<evidence type="ECO:0000256" key="1">
    <source>
        <dbReference type="SAM" id="MobiDB-lite"/>
    </source>
</evidence>
<reference evidence="2" key="1">
    <citation type="submission" date="2015-04" db="UniProtKB">
        <authorList>
            <consortium name="EnsemblPlants"/>
        </authorList>
    </citation>
    <scope>IDENTIFICATION</scope>
</reference>
<dbReference type="Gramene" id="OPUNC05G08400.1">
    <property type="protein sequence ID" value="OPUNC05G08400.1"/>
    <property type="gene ID" value="OPUNC05G08400"/>
</dbReference>
<evidence type="ECO:0000313" key="2">
    <source>
        <dbReference type="EnsemblPlants" id="OPUNC05G08400.1"/>
    </source>
</evidence>
<sequence length="75" mass="7252">MRGGGVNSDTLPSARSDGRGGGRGTSGDGLPTPSGRRGGGSDGRRPPLHPPACDGELLTPTTGGEATVVVPSPSS</sequence>
<dbReference type="AlphaFoldDB" id="A0A0E0L0G1"/>
<name>A0A0E0L0G1_ORYPU</name>
<dbReference type="Proteomes" id="UP000026962">
    <property type="component" value="Chromosome 5"/>
</dbReference>
<dbReference type="EnsemblPlants" id="OPUNC05G08400.1">
    <property type="protein sequence ID" value="OPUNC05G08400.1"/>
    <property type="gene ID" value="OPUNC05G08400"/>
</dbReference>
<feature type="region of interest" description="Disordered" evidence="1">
    <location>
        <begin position="1"/>
        <end position="75"/>
    </location>
</feature>
<reference evidence="2" key="2">
    <citation type="submission" date="2018-05" db="EMBL/GenBank/DDBJ databases">
        <title>OpunRS2 (Oryza punctata Reference Sequence Version 2).</title>
        <authorList>
            <person name="Zhang J."/>
            <person name="Kudrna D."/>
            <person name="Lee S."/>
            <person name="Talag J."/>
            <person name="Welchert J."/>
            <person name="Wing R.A."/>
        </authorList>
    </citation>
    <scope>NUCLEOTIDE SEQUENCE [LARGE SCALE GENOMIC DNA]</scope>
</reference>
<dbReference type="HOGENOM" id="CLU_2675363_0_0_1"/>